<dbReference type="PANTHER" id="PTHR30349:SF41">
    <property type="entry name" value="INTEGRASE_RECOMBINASE PROTEIN MJ0367-RELATED"/>
    <property type="match status" value="1"/>
</dbReference>
<dbReference type="Gene3D" id="1.10.443.10">
    <property type="entry name" value="Intergrase catalytic core"/>
    <property type="match status" value="1"/>
</dbReference>
<keyword evidence="6" id="KW-1185">Reference proteome</keyword>
<proteinExistence type="inferred from homology"/>
<evidence type="ECO:0000313" key="5">
    <source>
        <dbReference type="EMBL" id="MBD2616125.1"/>
    </source>
</evidence>
<sequence length="202" mass="22533">MKINGFGQAEILKPEEISLLFREGFVNPRDRALFGVCLYAGARINEACTLLKGDVITPRGVRPKLIIRSYNTKGGRDTREIQIHPILKDYLEAYAPLIKARGKNPHLFPGRHGLNHIHQASADRLMREALQRVGLEERGMSTHSFRRTCLTAMSDAGIPLRHIQSISGHRSLAALERYLGVTDQHKENAIAALDFGQTGSPF</sequence>
<comment type="caution">
    <text evidence="5">The sequence shown here is derived from an EMBL/GenBank/DDBJ whole genome shotgun (WGS) entry which is preliminary data.</text>
</comment>
<comment type="similarity">
    <text evidence="1">Belongs to the 'phage' integrase family.</text>
</comment>
<keyword evidence="3" id="KW-0233">DNA recombination</keyword>
<dbReference type="Proteomes" id="UP000606396">
    <property type="component" value="Unassembled WGS sequence"/>
</dbReference>
<organism evidence="5 6">
    <name type="scientific">Nostoc punctiforme FACHB-252</name>
    <dbReference type="NCBI Taxonomy" id="1357509"/>
    <lineage>
        <taxon>Bacteria</taxon>
        <taxon>Bacillati</taxon>
        <taxon>Cyanobacteriota</taxon>
        <taxon>Cyanophyceae</taxon>
        <taxon>Nostocales</taxon>
        <taxon>Nostocaceae</taxon>
        <taxon>Nostoc</taxon>
    </lineage>
</organism>
<feature type="domain" description="Tyr recombinase" evidence="4">
    <location>
        <begin position="7"/>
        <end position="191"/>
    </location>
</feature>
<protein>
    <submittedName>
        <fullName evidence="5">Site-specific integrase</fullName>
    </submittedName>
</protein>
<dbReference type="InterPro" id="IPR002104">
    <property type="entry name" value="Integrase_catalytic"/>
</dbReference>
<dbReference type="SUPFAM" id="SSF56349">
    <property type="entry name" value="DNA breaking-rejoining enzymes"/>
    <property type="match status" value="1"/>
</dbReference>
<dbReference type="InterPro" id="IPR050090">
    <property type="entry name" value="Tyrosine_recombinase_XerCD"/>
</dbReference>
<dbReference type="RefSeq" id="WP_190952586.1">
    <property type="nucleotide sequence ID" value="NZ_JACJTC010000040.1"/>
</dbReference>
<gene>
    <name evidence="5" type="ORF">H6G94_33610</name>
</gene>
<evidence type="ECO:0000256" key="2">
    <source>
        <dbReference type="ARBA" id="ARBA00023125"/>
    </source>
</evidence>
<dbReference type="Pfam" id="PF00589">
    <property type="entry name" value="Phage_integrase"/>
    <property type="match status" value="1"/>
</dbReference>
<dbReference type="InterPro" id="IPR011010">
    <property type="entry name" value="DNA_brk_join_enz"/>
</dbReference>
<dbReference type="InterPro" id="IPR013762">
    <property type="entry name" value="Integrase-like_cat_sf"/>
</dbReference>
<dbReference type="PANTHER" id="PTHR30349">
    <property type="entry name" value="PHAGE INTEGRASE-RELATED"/>
    <property type="match status" value="1"/>
</dbReference>
<evidence type="ECO:0000256" key="1">
    <source>
        <dbReference type="ARBA" id="ARBA00008857"/>
    </source>
</evidence>
<dbReference type="CDD" id="cd00796">
    <property type="entry name" value="INT_Rci_Hp1_C"/>
    <property type="match status" value="1"/>
</dbReference>
<name>A0ABR8HJV2_NOSPU</name>
<accession>A0ABR8HJV2</accession>
<keyword evidence="2" id="KW-0238">DNA-binding</keyword>
<evidence type="ECO:0000313" key="6">
    <source>
        <dbReference type="Proteomes" id="UP000606396"/>
    </source>
</evidence>
<reference evidence="5 6" key="1">
    <citation type="journal article" date="2020" name="ISME J.">
        <title>Comparative genomics reveals insights into cyanobacterial evolution and habitat adaptation.</title>
        <authorList>
            <person name="Chen M.Y."/>
            <person name="Teng W.K."/>
            <person name="Zhao L."/>
            <person name="Hu C.X."/>
            <person name="Zhou Y.K."/>
            <person name="Han B.P."/>
            <person name="Song L.R."/>
            <person name="Shu W.S."/>
        </authorList>
    </citation>
    <scope>NUCLEOTIDE SEQUENCE [LARGE SCALE GENOMIC DNA]</scope>
    <source>
        <strain evidence="5 6">FACHB-252</strain>
    </source>
</reference>
<dbReference type="EMBL" id="JACJTC010000040">
    <property type="protein sequence ID" value="MBD2616125.1"/>
    <property type="molecule type" value="Genomic_DNA"/>
</dbReference>
<evidence type="ECO:0000256" key="3">
    <source>
        <dbReference type="ARBA" id="ARBA00023172"/>
    </source>
</evidence>
<dbReference type="PROSITE" id="PS51898">
    <property type="entry name" value="TYR_RECOMBINASE"/>
    <property type="match status" value="1"/>
</dbReference>
<evidence type="ECO:0000259" key="4">
    <source>
        <dbReference type="PROSITE" id="PS51898"/>
    </source>
</evidence>